<evidence type="ECO:0000256" key="1">
    <source>
        <dbReference type="ARBA" id="ARBA00004141"/>
    </source>
</evidence>
<evidence type="ECO:0000259" key="13">
    <source>
        <dbReference type="Pfam" id="PF00487"/>
    </source>
</evidence>
<feature type="transmembrane region" description="Helical" evidence="12">
    <location>
        <begin position="150"/>
        <end position="176"/>
    </location>
</feature>
<dbReference type="PRINTS" id="PR00075">
    <property type="entry name" value="FACDDSATRASE"/>
</dbReference>
<name>A0A8S9RQP8_BRACR</name>
<evidence type="ECO:0000313" key="15">
    <source>
        <dbReference type="Proteomes" id="UP000712600"/>
    </source>
</evidence>
<keyword evidence="7 11" id="KW-0560">Oxidoreductase</keyword>
<comment type="domain">
    <text evidence="11">The histidine box domains are involved in binding the catalytic metal ions.</text>
</comment>
<organism evidence="14 15">
    <name type="scientific">Brassica cretica</name>
    <name type="common">Mustard</name>
    <dbReference type="NCBI Taxonomy" id="69181"/>
    <lineage>
        <taxon>Eukaryota</taxon>
        <taxon>Viridiplantae</taxon>
        <taxon>Streptophyta</taxon>
        <taxon>Embryophyta</taxon>
        <taxon>Tracheophyta</taxon>
        <taxon>Spermatophyta</taxon>
        <taxon>Magnoliopsida</taxon>
        <taxon>eudicotyledons</taxon>
        <taxon>Gunneridae</taxon>
        <taxon>Pentapetalae</taxon>
        <taxon>rosids</taxon>
        <taxon>malvids</taxon>
        <taxon>Brassicales</taxon>
        <taxon>Brassicaceae</taxon>
        <taxon>Brassiceae</taxon>
        <taxon>Brassica</taxon>
    </lineage>
</organism>
<keyword evidence="11" id="KW-0275">Fatty acid biosynthesis</keyword>
<keyword evidence="8" id="KW-0408">Iron</keyword>
<keyword evidence="4 11" id="KW-0812">Transmembrane</keyword>
<evidence type="ECO:0000256" key="8">
    <source>
        <dbReference type="ARBA" id="ARBA00023004"/>
    </source>
</evidence>
<evidence type="ECO:0000256" key="6">
    <source>
        <dbReference type="ARBA" id="ARBA00022989"/>
    </source>
</evidence>
<evidence type="ECO:0000256" key="12">
    <source>
        <dbReference type="SAM" id="Phobius"/>
    </source>
</evidence>
<proteinExistence type="inferred from homology"/>
<evidence type="ECO:0000256" key="7">
    <source>
        <dbReference type="ARBA" id="ARBA00023002"/>
    </source>
</evidence>
<comment type="subcellular location">
    <subcellularLocation>
        <location evidence="1">Membrane</location>
        <topology evidence="1">Multi-pass membrane protein</topology>
    </subcellularLocation>
</comment>
<evidence type="ECO:0000256" key="5">
    <source>
        <dbReference type="ARBA" id="ARBA00022832"/>
    </source>
</evidence>
<keyword evidence="6 12" id="KW-1133">Transmembrane helix</keyword>
<dbReference type="GO" id="GO:0042761">
    <property type="term" value="P:very long-chain fatty acid biosynthetic process"/>
    <property type="evidence" value="ECO:0007669"/>
    <property type="project" value="TreeGrafter"/>
</dbReference>
<accession>A0A8S9RQP8</accession>
<comment type="caution">
    <text evidence="14">The sequence shown here is derived from an EMBL/GenBank/DDBJ whole genome shotgun (WGS) entry which is preliminary data.</text>
</comment>
<sequence length="271" mass="31698">MGSETKEDASGSSRNTVHKEKRAYLFREWTRIDVMRASAVLIVHLLCALAPFNYKWEADPVRFHSRFGDRPQHYVLGHPIDWVSTHRFHHQFTDSDRDPHSPIEGFWFSHVLWIFDTNYIREKCGGRNNVMDLKLQWFYRFLQKTTGYHIMAFWTLVYLWGGLPYLTCGAGVGGAIGYHGTWFVNSACHICGSRAWNTKDTSRNVWWLAPLTMGESWHNNHHAFEASARHGLEWYQLDLTWYLVLFFQTLGLATDVKLPSEAQRRKLAFAR</sequence>
<keyword evidence="9" id="KW-0443">Lipid metabolism</keyword>
<dbReference type="Pfam" id="PF00487">
    <property type="entry name" value="FA_desaturase"/>
    <property type="match status" value="1"/>
</dbReference>
<dbReference type="InterPro" id="IPR005804">
    <property type="entry name" value="FA_desaturase_dom"/>
</dbReference>
<dbReference type="PANTHER" id="PTHR11351:SF81">
    <property type="entry name" value="FATTY ACID DESATURASE DOMAIN-CONTAINING PROTEIN"/>
    <property type="match status" value="1"/>
</dbReference>
<gene>
    <name evidence="14" type="ORF">F2Q69_00058270</name>
</gene>
<evidence type="ECO:0000256" key="9">
    <source>
        <dbReference type="ARBA" id="ARBA00023098"/>
    </source>
</evidence>
<evidence type="ECO:0000256" key="2">
    <source>
        <dbReference type="ARBA" id="ARBA00005105"/>
    </source>
</evidence>
<evidence type="ECO:0000313" key="14">
    <source>
        <dbReference type="EMBL" id="KAF3575283.1"/>
    </source>
</evidence>
<comment type="pathway">
    <text evidence="2">Lipid metabolism; polyunsaturated fatty acid biosynthesis.</text>
</comment>
<dbReference type="GO" id="GO:0016717">
    <property type="term" value="F:oxidoreductase activity, acting on paired donors, with oxidation of a pair of donors resulting in the reduction of molecular oxygen to two molecules of water"/>
    <property type="evidence" value="ECO:0007669"/>
    <property type="project" value="InterPro"/>
</dbReference>
<keyword evidence="10 12" id="KW-0472">Membrane</keyword>
<dbReference type="CDD" id="cd03505">
    <property type="entry name" value="Delta9-FADS-like"/>
    <property type="match status" value="1"/>
</dbReference>
<dbReference type="PANTHER" id="PTHR11351">
    <property type="entry name" value="ACYL-COA DESATURASE"/>
    <property type="match status" value="1"/>
</dbReference>
<evidence type="ECO:0000256" key="11">
    <source>
        <dbReference type="RuleBase" id="RU000581"/>
    </source>
</evidence>
<comment type="similarity">
    <text evidence="3 11">Belongs to the fatty acid desaturase type 1 family.</text>
</comment>
<keyword evidence="5" id="KW-0276">Fatty acid metabolism</keyword>
<dbReference type="EMBL" id="QGKX02000095">
    <property type="protein sequence ID" value="KAF3575283.1"/>
    <property type="molecule type" value="Genomic_DNA"/>
</dbReference>
<evidence type="ECO:0000256" key="3">
    <source>
        <dbReference type="ARBA" id="ARBA00009295"/>
    </source>
</evidence>
<comment type="cofactor">
    <cofactor evidence="11">
        <name>Fe(2+)</name>
        <dbReference type="ChEBI" id="CHEBI:29033"/>
    </cofactor>
</comment>
<dbReference type="GO" id="GO:0005789">
    <property type="term" value="C:endoplasmic reticulum membrane"/>
    <property type="evidence" value="ECO:0007669"/>
    <property type="project" value="TreeGrafter"/>
</dbReference>
<reference evidence="14" key="1">
    <citation type="submission" date="2019-12" db="EMBL/GenBank/DDBJ databases">
        <title>Genome sequencing and annotation of Brassica cretica.</title>
        <authorList>
            <person name="Studholme D.J."/>
            <person name="Sarris P."/>
        </authorList>
    </citation>
    <scope>NUCLEOTIDE SEQUENCE</scope>
    <source>
        <strain evidence="14">PFS-109/04</strain>
        <tissue evidence="14">Leaf</tissue>
    </source>
</reference>
<feature type="domain" description="Fatty acid desaturase" evidence="13">
    <location>
        <begin position="72"/>
        <end position="242"/>
    </location>
</feature>
<protein>
    <recommendedName>
        <fullName evidence="13">Fatty acid desaturase domain-containing protein</fullName>
    </recommendedName>
</protein>
<dbReference type="AlphaFoldDB" id="A0A8S9RQP8"/>
<dbReference type="InterPro" id="IPR015876">
    <property type="entry name" value="Acyl-CoA_DS"/>
</dbReference>
<dbReference type="Proteomes" id="UP000712600">
    <property type="component" value="Unassembled WGS sequence"/>
</dbReference>
<evidence type="ECO:0000256" key="4">
    <source>
        <dbReference type="ARBA" id="ARBA00022692"/>
    </source>
</evidence>
<keyword evidence="11" id="KW-0444">Lipid biosynthesis</keyword>
<evidence type="ECO:0000256" key="10">
    <source>
        <dbReference type="ARBA" id="ARBA00023136"/>
    </source>
</evidence>